<dbReference type="SUPFAM" id="SSF46689">
    <property type="entry name" value="Homeodomain-like"/>
    <property type="match status" value="1"/>
</dbReference>
<keyword evidence="6" id="KW-1185">Reference proteome</keyword>
<dbReference type="SUPFAM" id="SSF51182">
    <property type="entry name" value="RmlC-like cupins"/>
    <property type="match status" value="1"/>
</dbReference>
<reference evidence="5 6" key="1">
    <citation type="submission" date="2017-06" db="EMBL/GenBank/DDBJ databases">
        <authorList>
            <consortium name="Pathogen Informatics"/>
        </authorList>
    </citation>
    <scope>NUCLEOTIDE SEQUENCE [LARGE SCALE GENOMIC DNA]</scope>
    <source>
        <strain evidence="5 6">NCTC13161</strain>
    </source>
</reference>
<dbReference type="PANTHER" id="PTHR11019">
    <property type="entry name" value="HTH-TYPE TRANSCRIPTIONAL REGULATOR NIMR"/>
    <property type="match status" value="1"/>
</dbReference>
<dbReference type="EMBL" id="LT906435">
    <property type="protein sequence ID" value="SNU87519.1"/>
    <property type="molecule type" value="Genomic_DNA"/>
</dbReference>
<dbReference type="SMART" id="SM00342">
    <property type="entry name" value="HTH_ARAC"/>
    <property type="match status" value="1"/>
</dbReference>
<organism evidence="5 6">
    <name type="scientific">Pandoraea sputorum</name>
    <dbReference type="NCBI Taxonomy" id="93222"/>
    <lineage>
        <taxon>Bacteria</taxon>
        <taxon>Pseudomonadati</taxon>
        <taxon>Pseudomonadota</taxon>
        <taxon>Betaproteobacteria</taxon>
        <taxon>Burkholderiales</taxon>
        <taxon>Burkholderiaceae</taxon>
        <taxon>Pandoraea</taxon>
    </lineage>
</organism>
<dbReference type="PRINTS" id="PR00032">
    <property type="entry name" value="HTHARAC"/>
</dbReference>
<dbReference type="InterPro" id="IPR020449">
    <property type="entry name" value="Tscrpt_reg_AraC-type_HTH"/>
</dbReference>
<dbReference type="Gene3D" id="1.10.10.60">
    <property type="entry name" value="Homeodomain-like"/>
    <property type="match status" value="1"/>
</dbReference>
<dbReference type="OrthoDB" id="9804543at2"/>
<keyword evidence="3" id="KW-0238">DNA-binding</keyword>
<dbReference type="InterPro" id="IPR011051">
    <property type="entry name" value="RmlC_Cupin_sf"/>
</dbReference>
<dbReference type="PROSITE" id="PS01124">
    <property type="entry name" value="HTH_ARAC_FAMILY_2"/>
    <property type="match status" value="1"/>
</dbReference>
<dbReference type="STRING" id="93222.NA29_23425"/>
<sequence>MRNVSIDQYEHLPRSVVVVTNDYPAGLTFRAHAHARGQFALASRGMITVSTPEGRWFVPPQRACWVPAGVTHEMTMSGPVRMLNTFVTPEASASAGLPTECCVYAVSALLRQLLDDAIDLPPMYDEDTREGKLMALLLAEISAMPRLMLHAPLPADARLAKVCRKVFASPSMALDLDAVAAMASMSRRTFTRHFREEAGVSFAQWRHQVCLMAALERLSDGQSVTRVALDLGYGSPSAFTAAFRRVLGDAPSRYLTDLP</sequence>
<dbReference type="InterPro" id="IPR014710">
    <property type="entry name" value="RmlC-like_jellyroll"/>
</dbReference>
<proteinExistence type="predicted"/>
<keyword evidence="4" id="KW-0804">Transcription</keyword>
<evidence type="ECO:0000313" key="5">
    <source>
        <dbReference type="EMBL" id="SNU87519.1"/>
    </source>
</evidence>
<evidence type="ECO:0000256" key="4">
    <source>
        <dbReference type="ARBA" id="ARBA00023163"/>
    </source>
</evidence>
<dbReference type="InterPro" id="IPR018060">
    <property type="entry name" value="HTH_AraC"/>
</dbReference>
<keyword evidence="1" id="KW-0678">Repressor</keyword>
<dbReference type="Proteomes" id="UP000215126">
    <property type="component" value="Chromosome 1"/>
</dbReference>
<dbReference type="RefSeq" id="WP_039400619.1">
    <property type="nucleotide sequence ID" value="NZ_AP028930.1"/>
</dbReference>
<evidence type="ECO:0000256" key="2">
    <source>
        <dbReference type="ARBA" id="ARBA00023015"/>
    </source>
</evidence>
<dbReference type="CDD" id="cd06124">
    <property type="entry name" value="cupin_NimR-like_N"/>
    <property type="match status" value="1"/>
</dbReference>
<protein>
    <submittedName>
        <fullName evidence="5">HTH-type transcriptional repressor of iron proteins A</fullName>
    </submittedName>
</protein>
<accession>A0A239SQI8</accession>
<dbReference type="Pfam" id="PF12833">
    <property type="entry name" value="HTH_18"/>
    <property type="match status" value="1"/>
</dbReference>
<dbReference type="Gene3D" id="2.60.120.10">
    <property type="entry name" value="Jelly Rolls"/>
    <property type="match status" value="1"/>
</dbReference>
<dbReference type="FunFam" id="1.10.10.60:FF:000132">
    <property type="entry name" value="AraC family transcriptional regulator"/>
    <property type="match status" value="1"/>
</dbReference>
<dbReference type="GeneID" id="88096468"/>
<evidence type="ECO:0000256" key="3">
    <source>
        <dbReference type="ARBA" id="ARBA00023125"/>
    </source>
</evidence>
<dbReference type="GO" id="GO:0003700">
    <property type="term" value="F:DNA-binding transcription factor activity"/>
    <property type="evidence" value="ECO:0007669"/>
    <property type="project" value="InterPro"/>
</dbReference>
<keyword evidence="2" id="KW-0805">Transcription regulation</keyword>
<dbReference type="GO" id="GO:0043565">
    <property type="term" value="F:sequence-specific DNA binding"/>
    <property type="evidence" value="ECO:0007669"/>
    <property type="project" value="InterPro"/>
</dbReference>
<dbReference type="KEGG" id="pspu:NA29_23425"/>
<evidence type="ECO:0000313" key="6">
    <source>
        <dbReference type="Proteomes" id="UP000215126"/>
    </source>
</evidence>
<dbReference type="PANTHER" id="PTHR11019:SF159">
    <property type="entry name" value="TRANSCRIPTIONAL REGULATOR-RELATED"/>
    <property type="match status" value="1"/>
</dbReference>
<dbReference type="AlphaFoldDB" id="A0A239SQI8"/>
<name>A0A239SQI8_9BURK</name>
<dbReference type="InterPro" id="IPR009057">
    <property type="entry name" value="Homeodomain-like_sf"/>
</dbReference>
<evidence type="ECO:0000256" key="1">
    <source>
        <dbReference type="ARBA" id="ARBA00022491"/>
    </source>
</evidence>
<gene>
    <name evidence="5" type="primary">ripA_10</name>
    <name evidence="5" type="ORF">SAMEA4530655_03870</name>
</gene>